<evidence type="ECO:0000313" key="7">
    <source>
        <dbReference type="EMBL" id="PIR84312.1"/>
    </source>
</evidence>
<dbReference type="GO" id="GO:0160148">
    <property type="term" value="F:tRNA pseudouridine(55) synthase activity"/>
    <property type="evidence" value="ECO:0007669"/>
    <property type="project" value="UniProtKB-EC"/>
</dbReference>
<evidence type="ECO:0000313" key="8">
    <source>
        <dbReference type="Proteomes" id="UP000229344"/>
    </source>
</evidence>
<protein>
    <recommendedName>
        <fullName evidence="3">tRNA pseudouridine(55) synthase</fullName>
        <ecNumber evidence="3">5.4.99.25</ecNumber>
    </recommendedName>
</protein>
<dbReference type="SUPFAM" id="SSF55120">
    <property type="entry name" value="Pseudouridine synthase"/>
    <property type="match status" value="1"/>
</dbReference>
<dbReference type="PANTHER" id="PTHR13767:SF2">
    <property type="entry name" value="PSEUDOURIDYLATE SYNTHASE TRUB1"/>
    <property type="match status" value="1"/>
</dbReference>
<keyword evidence="4" id="KW-0819">tRNA processing</keyword>
<dbReference type="PANTHER" id="PTHR13767">
    <property type="entry name" value="TRNA-PSEUDOURIDINE SYNTHASE"/>
    <property type="match status" value="1"/>
</dbReference>
<sequence>MHWFQRYKNFFTRREVPYVFLEKAVGETPLVALEKYRAEHPALTGVPMAYAGRLDPMASGTLLILIGDECKQQEKYHALDKEYEFSVLFGASSDTGDVLGRITAMDAPDVSEANIRRVLPTLVGPITLPYPHFSSKTVRGKPLHVWTLENRLDEIDIPTYTSTIYTLTLNTVIQKSGVDISKEALTKIETIPPVTEASKALGRDFRRDDVRKDWKQFEETHGSEIYTIATFTCKASSGMYMRSLSEIIAQKLGTTGLAYAIHRTKIFLS</sequence>
<dbReference type="InterPro" id="IPR014780">
    <property type="entry name" value="tRNA_psdUridine_synth_TruB"/>
</dbReference>
<reference evidence="8" key="1">
    <citation type="submission" date="2017-09" db="EMBL/GenBank/DDBJ databases">
        <title>Depth-based differentiation of microbial function through sediment-hosted aquifers and enrichment of novel symbionts in the deep terrestrial subsurface.</title>
        <authorList>
            <person name="Probst A.J."/>
            <person name="Ladd B."/>
            <person name="Jarett J.K."/>
            <person name="Geller-Mcgrath D.E."/>
            <person name="Sieber C.M.K."/>
            <person name="Emerson J.B."/>
            <person name="Anantharaman K."/>
            <person name="Thomas B.C."/>
            <person name="Malmstrom R."/>
            <person name="Stieglmeier M."/>
            <person name="Klingl A."/>
            <person name="Woyke T."/>
            <person name="Ryan C.M."/>
            <person name="Banfield J.F."/>
        </authorList>
    </citation>
    <scope>NUCLEOTIDE SEQUENCE [LARGE SCALE GENOMIC DNA]</scope>
</reference>
<dbReference type="Gene3D" id="3.30.2350.10">
    <property type="entry name" value="Pseudouridine synthase"/>
    <property type="match status" value="1"/>
</dbReference>
<dbReference type="Pfam" id="PF01509">
    <property type="entry name" value="TruB_N"/>
    <property type="match status" value="1"/>
</dbReference>
<comment type="caution">
    <text evidence="7">The sequence shown here is derived from an EMBL/GenBank/DDBJ whole genome shotgun (WGS) entry which is preliminary data.</text>
</comment>
<keyword evidence="5" id="KW-0413">Isomerase</keyword>
<dbReference type="AlphaFoldDB" id="A0A2H0UD40"/>
<accession>A0A2H0UD40</accession>
<dbReference type="InterPro" id="IPR002501">
    <property type="entry name" value="PsdUridine_synth_N"/>
</dbReference>
<feature type="domain" description="Pseudouridine synthase II N-terminal" evidence="6">
    <location>
        <begin position="49"/>
        <end position="174"/>
    </location>
</feature>
<gene>
    <name evidence="7" type="ORF">COU16_01815</name>
</gene>
<comment type="similarity">
    <text evidence="2">Belongs to the pseudouridine synthase TruB family. Type 1 subfamily.</text>
</comment>
<proteinExistence type="inferred from homology"/>
<evidence type="ECO:0000256" key="4">
    <source>
        <dbReference type="ARBA" id="ARBA00022694"/>
    </source>
</evidence>
<dbReference type="GO" id="GO:0006400">
    <property type="term" value="P:tRNA modification"/>
    <property type="evidence" value="ECO:0007669"/>
    <property type="project" value="TreeGrafter"/>
</dbReference>
<evidence type="ECO:0000256" key="5">
    <source>
        <dbReference type="ARBA" id="ARBA00023235"/>
    </source>
</evidence>
<dbReference type="EC" id="5.4.99.25" evidence="3"/>
<dbReference type="Proteomes" id="UP000229344">
    <property type="component" value="Unassembled WGS sequence"/>
</dbReference>
<evidence type="ECO:0000256" key="2">
    <source>
        <dbReference type="ARBA" id="ARBA00005642"/>
    </source>
</evidence>
<comment type="catalytic activity">
    <reaction evidence="1">
        <text>uridine(55) in tRNA = pseudouridine(55) in tRNA</text>
        <dbReference type="Rhea" id="RHEA:42532"/>
        <dbReference type="Rhea" id="RHEA-COMP:10101"/>
        <dbReference type="Rhea" id="RHEA-COMP:10102"/>
        <dbReference type="ChEBI" id="CHEBI:65314"/>
        <dbReference type="ChEBI" id="CHEBI:65315"/>
        <dbReference type="EC" id="5.4.99.25"/>
    </reaction>
</comment>
<name>A0A2H0UD40_9BACT</name>
<evidence type="ECO:0000259" key="6">
    <source>
        <dbReference type="Pfam" id="PF01509"/>
    </source>
</evidence>
<dbReference type="InterPro" id="IPR020103">
    <property type="entry name" value="PsdUridine_synth_cat_dom_sf"/>
</dbReference>
<evidence type="ECO:0000256" key="1">
    <source>
        <dbReference type="ARBA" id="ARBA00000385"/>
    </source>
</evidence>
<dbReference type="EMBL" id="PFBI01000006">
    <property type="protein sequence ID" value="PIR84312.1"/>
    <property type="molecule type" value="Genomic_DNA"/>
</dbReference>
<dbReference type="GO" id="GO:0003723">
    <property type="term" value="F:RNA binding"/>
    <property type="evidence" value="ECO:0007669"/>
    <property type="project" value="InterPro"/>
</dbReference>
<evidence type="ECO:0000256" key="3">
    <source>
        <dbReference type="ARBA" id="ARBA00012787"/>
    </source>
</evidence>
<dbReference type="GO" id="GO:1990481">
    <property type="term" value="P:mRNA pseudouridine synthesis"/>
    <property type="evidence" value="ECO:0007669"/>
    <property type="project" value="TreeGrafter"/>
</dbReference>
<organism evidence="7 8">
    <name type="scientific">Candidatus Kaiserbacteria bacterium CG10_big_fil_rev_8_21_14_0_10_47_16</name>
    <dbReference type="NCBI Taxonomy" id="1974608"/>
    <lineage>
        <taxon>Bacteria</taxon>
        <taxon>Candidatus Kaiseribacteriota</taxon>
    </lineage>
</organism>